<comment type="caution">
    <text evidence="6">The sequence shown here is derived from an EMBL/GenBank/DDBJ whole genome shotgun (WGS) entry which is preliminary data.</text>
</comment>
<name>A0ABY2QJF2_9SPHN</name>
<proteinExistence type="inferred from homology"/>
<keyword evidence="7" id="KW-1185">Reference proteome</keyword>
<dbReference type="PANTHER" id="PTHR46332:SF5">
    <property type="entry name" value="ASPARTATE BETA-HYDROXYLASE DOMAIN CONTAINING 2"/>
    <property type="match status" value="1"/>
</dbReference>
<keyword evidence="4" id="KW-0802">TPR repeat</keyword>
<organism evidence="6 7">
    <name type="scientific">Sphingomonas olei</name>
    <dbReference type="NCBI Taxonomy" id="1886787"/>
    <lineage>
        <taxon>Bacteria</taxon>
        <taxon>Pseudomonadati</taxon>
        <taxon>Pseudomonadota</taxon>
        <taxon>Alphaproteobacteria</taxon>
        <taxon>Sphingomonadales</taxon>
        <taxon>Sphingomonadaceae</taxon>
        <taxon>Sphingomonas</taxon>
    </lineage>
</organism>
<dbReference type="InterPro" id="IPR051821">
    <property type="entry name" value="Asp/Asn_beta-hydroxylase"/>
</dbReference>
<evidence type="ECO:0000256" key="2">
    <source>
        <dbReference type="ARBA" id="ARBA00022964"/>
    </source>
</evidence>
<reference evidence="6 7" key="1">
    <citation type="submission" date="2019-04" db="EMBL/GenBank/DDBJ databases">
        <title>Microbes associate with the intestines of laboratory mice.</title>
        <authorList>
            <person name="Navarre W."/>
            <person name="Wong E."/>
            <person name="Huang K.C."/>
            <person name="Tropini C."/>
            <person name="Ng K."/>
            <person name="Yu B."/>
        </authorList>
    </citation>
    <scope>NUCLEOTIDE SEQUENCE [LARGE SCALE GENOMIC DNA]</scope>
    <source>
        <strain evidence="6 7">NM83_B4-11</strain>
    </source>
</reference>
<dbReference type="PROSITE" id="PS50005">
    <property type="entry name" value="TPR"/>
    <property type="match status" value="1"/>
</dbReference>
<keyword evidence="2" id="KW-0223">Dioxygenase</keyword>
<dbReference type="InterPro" id="IPR019734">
    <property type="entry name" value="TPR_rpt"/>
</dbReference>
<dbReference type="SUPFAM" id="SSF51197">
    <property type="entry name" value="Clavaminate synthase-like"/>
    <property type="match status" value="1"/>
</dbReference>
<feature type="domain" description="Aspartyl/asparaginy/proline hydroxylase" evidence="5">
    <location>
        <begin position="226"/>
        <end position="390"/>
    </location>
</feature>
<feature type="repeat" description="TPR" evidence="4">
    <location>
        <begin position="32"/>
        <end position="65"/>
    </location>
</feature>
<dbReference type="Proteomes" id="UP000308038">
    <property type="component" value="Unassembled WGS sequence"/>
</dbReference>
<accession>A0ABY2QJF2</accession>
<dbReference type="InterPro" id="IPR027443">
    <property type="entry name" value="IPNS-like_sf"/>
</dbReference>
<dbReference type="SUPFAM" id="SSF48452">
    <property type="entry name" value="TPR-like"/>
    <property type="match status" value="1"/>
</dbReference>
<evidence type="ECO:0000313" key="7">
    <source>
        <dbReference type="Proteomes" id="UP000308038"/>
    </source>
</evidence>
<dbReference type="Gene3D" id="1.25.40.10">
    <property type="entry name" value="Tetratricopeptide repeat domain"/>
    <property type="match status" value="1"/>
</dbReference>
<dbReference type="InterPro" id="IPR011990">
    <property type="entry name" value="TPR-like_helical_dom_sf"/>
</dbReference>
<protein>
    <recommendedName>
        <fullName evidence="5">Aspartyl/asparaginy/proline hydroxylase domain-containing protein</fullName>
    </recommendedName>
</protein>
<comment type="similarity">
    <text evidence="1">Belongs to the aspartyl/asparaginyl beta-hydroxylase family.</text>
</comment>
<dbReference type="PANTHER" id="PTHR46332">
    <property type="entry name" value="ASPARTATE BETA-HYDROXYLASE DOMAIN-CONTAINING PROTEIN 2"/>
    <property type="match status" value="1"/>
</dbReference>
<evidence type="ECO:0000256" key="4">
    <source>
        <dbReference type="PROSITE-ProRule" id="PRU00339"/>
    </source>
</evidence>
<dbReference type="SMART" id="SM00028">
    <property type="entry name" value="TPR"/>
    <property type="match status" value="3"/>
</dbReference>
<keyword evidence="3" id="KW-0560">Oxidoreductase</keyword>
<dbReference type="Pfam" id="PF05118">
    <property type="entry name" value="Asp_Arg_Hydrox"/>
    <property type="match status" value="1"/>
</dbReference>
<evidence type="ECO:0000256" key="1">
    <source>
        <dbReference type="ARBA" id="ARBA00007730"/>
    </source>
</evidence>
<dbReference type="Gene3D" id="2.60.120.330">
    <property type="entry name" value="B-lactam Antibiotic, Isopenicillin N Synthase, Chain"/>
    <property type="match status" value="1"/>
</dbReference>
<sequence>MISRAMAAQQAGRQGEAVALFHELLDRAGEQPLALNALGMDALGRRDFASAAAFFDRAIAADPRAPELQMNLAKAYREAGDVAGEERALLGALAVDQTHFMALVRLAELHERTGDLRRAAERWSNVLAVAAGIAERSPALEMMLEHAREVVARQHASFADALDSGLAAARAAAGPSGRRRFDACVDHVLGRRRIYANECHGLHFPFLPADEFFDRAHFPWLGEIEAETDVIRAELEAVLAEDAAPIRPYVAMEPGTPQNKWSTLDRSLAWGAMHLWKDGKRDDAVCARFPRTAAAVERLPLSDLPGRTPTVFFSLLKPGTHLPAHTGVSNVRTIIHLPLIVPEGCEFRVGGETRRWEEGKAWAFDDTIDHEAWNRSDQMRAILIFDVWNPYITAEERDLLRAFYALADESDTAPTAAMQIGD</sequence>
<dbReference type="EMBL" id="SSTI01000003">
    <property type="protein sequence ID" value="THG41032.1"/>
    <property type="molecule type" value="Genomic_DNA"/>
</dbReference>
<dbReference type="InterPro" id="IPR007803">
    <property type="entry name" value="Asp/Arg/Pro-Hydrxlase"/>
</dbReference>
<evidence type="ECO:0000313" key="6">
    <source>
        <dbReference type="EMBL" id="THG41032.1"/>
    </source>
</evidence>
<evidence type="ECO:0000256" key="3">
    <source>
        <dbReference type="ARBA" id="ARBA00023002"/>
    </source>
</evidence>
<evidence type="ECO:0000259" key="5">
    <source>
        <dbReference type="Pfam" id="PF05118"/>
    </source>
</evidence>
<gene>
    <name evidence="6" type="ORF">E5988_05510</name>
</gene>